<protein>
    <submittedName>
        <fullName evidence="1">Uncharacterized protein</fullName>
    </submittedName>
</protein>
<keyword evidence="2" id="KW-1185">Reference proteome</keyword>
<dbReference type="EMBL" id="JAPESX010000002">
    <property type="protein sequence ID" value="KAJ8124223.1"/>
    <property type="molecule type" value="Genomic_DNA"/>
</dbReference>
<evidence type="ECO:0000313" key="1">
    <source>
        <dbReference type="EMBL" id="KAJ8124223.1"/>
    </source>
</evidence>
<reference evidence="1" key="1">
    <citation type="submission" date="2022-11" db="EMBL/GenBank/DDBJ databases">
        <title>Genome Sequence of Nemania bipapillata.</title>
        <authorList>
            <person name="Buettner E."/>
        </authorList>
    </citation>
    <scope>NUCLEOTIDE SEQUENCE</scope>
    <source>
        <strain evidence="1">CP14</strain>
    </source>
</reference>
<evidence type="ECO:0000313" key="2">
    <source>
        <dbReference type="Proteomes" id="UP001153334"/>
    </source>
</evidence>
<dbReference type="Proteomes" id="UP001153334">
    <property type="component" value="Unassembled WGS sequence"/>
</dbReference>
<comment type="caution">
    <text evidence="1">The sequence shown here is derived from an EMBL/GenBank/DDBJ whole genome shotgun (WGS) entry which is preliminary data.</text>
</comment>
<proteinExistence type="predicted"/>
<sequence>MRFLKASLAILSLYMGLTSAAPLLEVSAVATHVQEENSPTAKGVLEAKVFKKAVPVTTHAHDEDSPIAKGVLEAKVF</sequence>
<gene>
    <name evidence="1" type="ORF">ONZ43_g11</name>
</gene>
<name>A0ACC2JA42_9PEZI</name>
<organism evidence="1 2">
    <name type="scientific">Nemania bipapillata</name>
    <dbReference type="NCBI Taxonomy" id="110536"/>
    <lineage>
        <taxon>Eukaryota</taxon>
        <taxon>Fungi</taxon>
        <taxon>Dikarya</taxon>
        <taxon>Ascomycota</taxon>
        <taxon>Pezizomycotina</taxon>
        <taxon>Sordariomycetes</taxon>
        <taxon>Xylariomycetidae</taxon>
        <taxon>Xylariales</taxon>
        <taxon>Xylariaceae</taxon>
        <taxon>Nemania</taxon>
    </lineage>
</organism>
<accession>A0ACC2JA42</accession>